<feature type="region of interest" description="Disordered" evidence="1">
    <location>
        <begin position="1"/>
        <end position="39"/>
    </location>
</feature>
<feature type="compositionally biased region" description="Basic and acidic residues" evidence="1">
    <location>
        <begin position="21"/>
        <end position="35"/>
    </location>
</feature>
<name>A0A9P6XZW6_RHIOR</name>
<dbReference type="Gene3D" id="3.40.1460.10">
    <property type="entry name" value="Nuclease A inhibitor-like"/>
    <property type="match status" value="1"/>
</dbReference>
<evidence type="ECO:0000313" key="3">
    <source>
        <dbReference type="Proteomes" id="UP000717996"/>
    </source>
</evidence>
<comment type="caution">
    <text evidence="2">The sequence shown here is derived from an EMBL/GenBank/DDBJ whole genome shotgun (WGS) entry which is preliminary data.</text>
</comment>
<dbReference type="InterPro" id="IPR056539">
    <property type="entry name" value="NuiA-like"/>
</dbReference>
<protein>
    <submittedName>
        <fullName evidence="2">Uncharacterized protein</fullName>
    </submittedName>
</protein>
<dbReference type="AlphaFoldDB" id="A0A9P6XZW6"/>
<dbReference type="OMA" id="DNSFMAM"/>
<sequence>MTDNDSYMAMLNNQTINPPSHKKESTSNTKQDKKLKPASFPPVQQAHDLLITASRGIHLVSESDEPFEFINTVTERDTLPTTVKDLKDLGLIDPEADETLEIKSVQEFLQREEYQGIVKALEKLGELTQQGGKVYLVGERSITVLILSLVRYEQQCAIIGLKSLLVQT</sequence>
<evidence type="ECO:0000256" key="1">
    <source>
        <dbReference type="SAM" id="MobiDB-lite"/>
    </source>
</evidence>
<dbReference type="Pfam" id="PF23151">
    <property type="entry name" value="NuiA_2"/>
    <property type="match status" value="1"/>
</dbReference>
<dbReference type="Proteomes" id="UP000717996">
    <property type="component" value="Unassembled WGS sequence"/>
</dbReference>
<organism evidence="2 3">
    <name type="scientific">Rhizopus oryzae</name>
    <name type="common">Mucormycosis agent</name>
    <name type="synonym">Rhizopus arrhizus var. delemar</name>
    <dbReference type="NCBI Taxonomy" id="64495"/>
    <lineage>
        <taxon>Eukaryota</taxon>
        <taxon>Fungi</taxon>
        <taxon>Fungi incertae sedis</taxon>
        <taxon>Mucoromycota</taxon>
        <taxon>Mucoromycotina</taxon>
        <taxon>Mucoromycetes</taxon>
        <taxon>Mucorales</taxon>
        <taxon>Mucorineae</taxon>
        <taxon>Rhizopodaceae</taxon>
        <taxon>Rhizopus</taxon>
    </lineage>
</organism>
<gene>
    <name evidence="2" type="ORF">G6F51_011256</name>
</gene>
<reference evidence="2" key="1">
    <citation type="journal article" date="2020" name="Microb. Genom.">
        <title>Genetic diversity of clinical and environmental Mucorales isolates obtained from an investigation of mucormycosis cases among solid organ transplant recipients.</title>
        <authorList>
            <person name="Nguyen M.H."/>
            <person name="Kaul D."/>
            <person name="Muto C."/>
            <person name="Cheng S.J."/>
            <person name="Richter R.A."/>
            <person name="Bruno V.M."/>
            <person name="Liu G."/>
            <person name="Beyhan S."/>
            <person name="Sundermann A.J."/>
            <person name="Mounaud S."/>
            <person name="Pasculle A.W."/>
            <person name="Nierman W.C."/>
            <person name="Driscoll E."/>
            <person name="Cumbie R."/>
            <person name="Clancy C.J."/>
            <person name="Dupont C.L."/>
        </authorList>
    </citation>
    <scope>NUCLEOTIDE SEQUENCE</scope>
    <source>
        <strain evidence="2">GL16</strain>
    </source>
</reference>
<dbReference type="OrthoDB" id="2329895at2759"/>
<evidence type="ECO:0000313" key="2">
    <source>
        <dbReference type="EMBL" id="KAG1535923.1"/>
    </source>
</evidence>
<proteinExistence type="predicted"/>
<dbReference type="EMBL" id="JAANIT010002616">
    <property type="protein sequence ID" value="KAG1535923.1"/>
    <property type="molecule type" value="Genomic_DNA"/>
</dbReference>
<accession>A0A9P6XZW6</accession>
<feature type="compositionally biased region" description="Polar residues" evidence="1">
    <location>
        <begin position="1"/>
        <end position="18"/>
    </location>
</feature>